<protein>
    <recommendedName>
        <fullName evidence="7">Dihydrofolate synthetase</fullName>
        <ecNumber evidence="7">6.3.2.12</ecNumber>
    </recommendedName>
</protein>
<evidence type="ECO:0000313" key="10">
    <source>
        <dbReference type="Proteomes" id="UP001211907"/>
    </source>
</evidence>
<keyword evidence="2 7" id="KW-0436">Ligase</keyword>
<dbReference type="InterPro" id="IPR018109">
    <property type="entry name" value="Folylpolyglutamate_synth_CS"/>
</dbReference>
<comment type="caution">
    <text evidence="9">The sequence shown here is derived from an EMBL/GenBank/DDBJ whole genome shotgun (WGS) entry which is preliminary data.</text>
</comment>
<dbReference type="PIRSF" id="PIRSF001563">
    <property type="entry name" value="Folylpolyglu_synth"/>
    <property type="match status" value="1"/>
</dbReference>
<comment type="pathway">
    <text evidence="7">Cofactor biosynthesis; tetrahydrofolylpolyglutamate biosynthesis.</text>
</comment>
<dbReference type="SUPFAM" id="SSF53244">
    <property type="entry name" value="MurD-like peptide ligases, peptide-binding domain"/>
    <property type="match status" value="1"/>
</dbReference>
<dbReference type="EC" id="6.3.2.12" evidence="7"/>
<dbReference type="InterPro" id="IPR001645">
    <property type="entry name" value="Folylpolyglutamate_synth"/>
</dbReference>
<dbReference type="EMBL" id="JADGJH010000894">
    <property type="protein sequence ID" value="KAJ3121266.1"/>
    <property type="molecule type" value="Genomic_DNA"/>
</dbReference>
<comment type="similarity">
    <text evidence="1 7">Belongs to the folylpolyglutamate synthase family.</text>
</comment>
<dbReference type="InterPro" id="IPR013221">
    <property type="entry name" value="Mur_ligase_cen"/>
</dbReference>
<reference evidence="9" key="1">
    <citation type="submission" date="2020-05" db="EMBL/GenBank/DDBJ databases">
        <title>Phylogenomic resolution of chytrid fungi.</title>
        <authorList>
            <person name="Stajich J.E."/>
            <person name="Amses K."/>
            <person name="Simmons R."/>
            <person name="Seto K."/>
            <person name="Myers J."/>
            <person name="Bonds A."/>
            <person name="Quandt C.A."/>
            <person name="Barry K."/>
            <person name="Liu P."/>
            <person name="Grigoriev I."/>
            <person name="Longcore J.E."/>
            <person name="James T.Y."/>
        </authorList>
    </citation>
    <scope>NUCLEOTIDE SEQUENCE</scope>
    <source>
        <strain evidence="9">JEL0513</strain>
    </source>
</reference>
<organism evidence="9 10">
    <name type="scientific">Physocladia obscura</name>
    <dbReference type="NCBI Taxonomy" id="109957"/>
    <lineage>
        <taxon>Eukaryota</taxon>
        <taxon>Fungi</taxon>
        <taxon>Fungi incertae sedis</taxon>
        <taxon>Chytridiomycota</taxon>
        <taxon>Chytridiomycota incertae sedis</taxon>
        <taxon>Chytridiomycetes</taxon>
        <taxon>Chytridiales</taxon>
        <taxon>Chytriomycetaceae</taxon>
        <taxon>Physocladia</taxon>
    </lineage>
</organism>
<evidence type="ECO:0000256" key="1">
    <source>
        <dbReference type="ARBA" id="ARBA00008276"/>
    </source>
</evidence>
<dbReference type="Gene3D" id="3.90.190.20">
    <property type="entry name" value="Mur ligase, C-terminal domain"/>
    <property type="match status" value="1"/>
</dbReference>
<dbReference type="SUPFAM" id="SSF53623">
    <property type="entry name" value="MurD-like peptide ligases, catalytic domain"/>
    <property type="match status" value="1"/>
</dbReference>
<evidence type="ECO:0000256" key="5">
    <source>
        <dbReference type="ARBA" id="ARBA00022840"/>
    </source>
</evidence>
<keyword evidence="4 7" id="KW-0547">Nucleotide-binding</keyword>
<evidence type="ECO:0000256" key="7">
    <source>
        <dbReference type="PIRNR" id="PIRNR001563"/>
    </source>
</evidence>
<gene>
    <name evidence="9" type="primary">FOL3</name>
    <name evidence="9" type="ORF">HK100_012443</name>
</gene>
<dbReference type="GO" id="GO:0005739">
    <property type="term" value="C:mitochondrion"/>
    <property type="evidence" value="ECO:0007669"/>
    <property type="project" value="TreeGrafter"/>
</dbReference>
<dbReference type="Proteomes" id="UP001211907">
    <property type="component" value="Unassembled WGS sequence"/>
</dbReference>
<dbReference type="PANTHER" id="PTHR11136">
    <property type="entry name" value="FOLYLPOLYGLUTAMATE SYNTHASE-RELATED"/>
    <property type="match status" value="1"/>
</dbReference>
<keyword evidence="7" id="KW-0554">One-carbon metabolism</keyword>
<feature type="domain" description="Mur ligase central" evidence="8">
    <location>
        <begin position="31"/>
        <end position="271"/>
    </location>
</feature>
<dbReference type="InterPro" id="IPR036565">
    <property type="entry name" value="Mur-like_cat_sf"/>
</dbReference>
<sequence>MGEIRLGLGRITRLLAALGSPHEKLKAVIHVAGTNGKGSTCAFVGQMLTAAGLTTGRFSSPHFLHVTDAVCIDSVPIAEKDYTELSERIESTLRDYNPASNNSDADVDDYPTSFERECALALLYFAARNVDVAIIEVGLGGRLDATNVFKDALCVITPIAIDHKEFLGNSIGEIANQKAGIIHKTTSHCILAAQPFAETQRVIVDRINSLDSHTHLHHVVRHVSPIFTIDAGSHGESDGWVRASIFDATFDVRMPLLGEFQLENLATALCAITVFFTEYRPNLPKPSIDAIRCGITSTRWPGRLEILTPFPASHPSLSILADGAHNEHGAQSLRKYIDSSITLPPTVRTKVKILWIIGMKNDFDKIDKLVPTLIRHGDTVWTVGFESPVGMPWITAANGANIRQAVETHFPPDRATVDVVDVGTVGEALEKLKIEWSRIEKGNELLPTIVCCGSLYLMASLYRCF</sequence>
<keyword evidence="10" id="KW-1185">Reference proteome</keyword>
<keyword evidence="5 7" id="KW-0067">ATP-binding</keyword>
<dbReference type="PROSITE" id="PS01011">
    <property type="entry name" value="FOLYLPOLYGLU_SYNT_1"/>
    <property type="match status" value="1"/>
</dbReference>
<dbReference type="Pfam" id="PF08245">
    <property type="entry name" value="Mur_ligase_M"/>
    <property type="match status" value="1"/>
</dbReference>
<proteinExistence type="inferred from homology"/>
<evidence type="ECO:0000313" key="9">
    <source>
        <dbReference type="EMBL" id="KAJ3121266.1"/>
    </source>
</evidence>
<dbReference type="GO" id="GO:0005829">
    <property type="term" value="C:cytosol"/>
    <property type="evidence" value="ECO:0007669"/>
    <property type="project" value="TreeGrafter"/>
</dbReference>
<dbReference type="NCBIfam" id="TIGR01499">
    <property type="entry name" value="folC"/>
    <property type="match status" value="1"/>
</dbReference>
<evidence type="ECO:0000256" key="4">
    <source>
        <dbReference type="ARBA" id="ARBA00022741"/>
    </source>
</evidence>
<dbReference type="InterPro" id="IPR036615">
    <property type="entry name" value="Mur_ligase_C_dom_sf"/>
</dbReference>
<dbReference type="PANTHER" id="PTHR11136:SF0">
    <property type="entry name" value="DIHYDROFOLATE SYNTHETASE-RELATED"/>
    <property type="match status" value="1"/>
</dbReference>
<keyword evidence="3" id="KW-0479">Metal-binding</keyword>
<dbReference type="GO" id="GO:0006730">
    <property type="term" value="P:one-carbon metabolic process"/>
    <property type="evidence" value="ECO:0007669"/>
    <property type="project" value="UniProtKB-KW"/>
</dbReference>
<keyword evidence="6" id="KW-0460">Magnesium</keyword>
<dbReference type="GO" id="GO:0008841">
    <property type="term" value="F:dihydrofolate synthase activity"/>
    <property type="evidence" value="ECO:0007669"/>
    <property type="project" value="UniProtKB-EC"/>
</dbReference>
<name>A0AAD5XFW6_9FUNG</name>
<dbReference type="Gene3D" id="3.40.1190.10">
    <property type="entry name" value="Mur-like, catalytic domain"/>
    <property type="match status" value="1"/>
</dbReference>
<accession>A0AAD5XFW6</accession>
<evidence type="ECO:0000256" key="6">
    <source>
        <dbReference type="ARBA" id="ARBA00022842"/>
    </source>
</evidence>
<dbReference type="GO" id="GO:0046872">
    <property type="term" value="F:metal ion binding"/>
    <property type="evidence" value="ECO:0007669"/>
    <property type="project" value="UniProtKB-KW"/>
</dbReference>
<comment type="catalytic activity">
    <reaction evidence="7">
        <text>7,8-dihydropteroate + L-glutamate + ATP = 7,8-dihydrofolate + ADP + phosphate + H(+)</text>
        <dbReference type="Rhea" id="RHEA:23584"/>
        <dbReference type="ChEBI" id="CHEBI:15378"/>
        <dbReference type="ChEBI" id="CHEBI:17839"/>
        <dbReference type="ChEBI" id="CHEBI:29985"/>
        <dbReference type="ChEBI" id="CHEBI:30616"/>
        <dbReference type="ChEBI" id="CHEBI:43474"/>
        <dbReference type="ChEBI" id="CHEBI:57451"/>
        <dbReference type="ChEBI" id="CHEBI:456216"/>
        <dbReference type="EC" id="6.3.2.12"/>
    </reaction>
</comment>
<evidence type="ECO:0000256" key="3">
    <source>
        <dbReference type="ARBA" id="ARBA00022723"/>
    </source>
</evidence>
<evidence type="ECO:0000259" key="8">
    <source>
        <dbReference type="Pfam" id="PF08245"/>
    </source>
</evidence>
<evidence type="ECO:0000256" key="2">
    <source>
        <dbReference type="ARBA" id="ARBA00022598"/>
    </source>
</evidence>
<dbReference type="GO" id="GO:0004326">
    <property type="term" value="F:tetrahydrofolylpolyglutamate synthase activity"/>
    <property type="evidence" value="ECO:0007669"/>
    <property type="project" value="InterPro"/>
</dbReference>
<dbReference type="AlphaFoldDB" id="A0AAD5XFW6"/>
<dbReference type="GO" id="GO:0005524">
    <property type="term" value="F:ATP binding"/>
    <property type="evidence" value="ECO:0007669"/>
    <property type="project" value="UniProtKB-KW"/>
</dbReference>